<accession>A0A0R1GUP6</accession>
<evidence type="ECO:0000256" key="1">
    <source>
        <dbReference type="ARBA" id="ARBA00004996"/>
    </source>
</evidence>
<keyword evidence="15" id="KW-1185">Reference proteome</keyword>
<feature type="binding site" evidence="12">
    <location>
        <position position="234"/>
    </location>
    <ligand>
        <name>D-ribose 5-phosphate</name>
        <dbReference type="ChEBI" id="CHEBI:78346"/>
    </ligand>
</feature>
<comment type="similarity">
    <text evidence="11 12">Belongs to the ribose-phosphate pyrophosphokinase family. Class I subfamily.</text>
</comment>
<feature type="binding site" evidence="12">
    <location>
        <begin position="52"/>
        <end position="54"/>
    </location>
    <ligand>
        <name>ATP</name>
        <dbReference type="ChEBI" id="CHEBI:30616"/>
    </ligand>
</feature>
<keyword evidence="2 12" id="KW-0808">Transferase</keyword>
<feature type="binding site" evidence="12">
    <location>
        <position position="145"/>
    </location>
    <ligand>
        <name>Mg(2+)</name>
        <dbReference type="ChEBI" id="CHEBI:18420"/>
    </ligand>
</feature>
<sequence>MVKVFIAEEKMTQYADPNLKIFSLNSNEPLAKKIAQEVGVELGKSSVKKFSDGEIQINIDESIRGADVFIVQSTSAPVNDNLMEMLIMIDALKRASAKTINLVIPYYGYARQDRKSRAREPITAKLVANMISRAGATRVLALDLHAAQIQGFFDIPVDHLMGAPLLADYFLSNHLEGDAVVVSPDHGGVTRARKLAEFLKAPIAIVDKRRPKANVAEVMNIIGSVKGKRAILIDDMIDTAGTITLAAQALIDEGATEVYASCTHPVLSGPAIERIENSAIKKLIITDSINIPEEKRIDKMTVVSVGQLIGDAIKRIYENKPVSPLFETRFKSR</sequence>
<dbReference type="AlphaFoldDB" id="A0A0R1GUP6"/>
<feature type="domain" description="Ribose-phosphate pyrophosphokinase N-terminal" evidence="13">
    <location>
        <begin position="19"/>
        <end position="135"/>
    </location>
</feature>
<dbReference type="EMBL" id="AZCV01000002">
    <property type="protein sequence ID" value="KRK38027.1"/>
    <property type="molecule type" value="Genomic_DNA"/>
</dbReference>
<organism evidence="14 15">
    <name type="scientific">Amylolactobacillus amylotrophicus DSM 20534</name>
    <dbReference type="NCBI Taxonomy" id="1423722"/>
    <lineage>
        <taxon>Bacteria</taxon>
        <taxon>Bacillati</taxon>
        <taxon>Bacillota</taxon>
        <taxon>Bacilli</taxon>
        <taxon>Lactobacillales</taxon>
        <taxon>Lactobacillaceae</taxon>
        <taxon>Amylolactobacillus</taxon>
    </lineage>
</organism>
<evidence type="ECO:0000256" key="9">
    <source>
        <dbReference type="ARBA" id="ARBA00049535"/>
    </source>
</evidence>
<keyword evidence="12" id="KW-0963">Cytoplasm</keyword>
<dbReference type="NCBIfam" id="NF002320">
    <property type="entry name" value="PRK01259.1"/>
    <property type="match status" value="1"/>
</dbReference>
<feature type="binding site" evidence="12">
    <location>
        <begin position="111"/>
        <end position="112"/>
    </location>
    <ligand>
        <name>ATP</name>
        <dbReference type="ChEBI" id="CHEBI:30616"/>
    </ligand>
</feature>
<keyword evidence="7 12" id="KW-0067">ATP-binding</keyword>
<feature type="binding site" evidence="12">
    <location>
        <position position="185"/>
    </location>
    <ligand>
        <name>Mg(2+)</name>
        <dbReference type="ChEBI" id="CHEBI:18420"/>
    </ligand>
</feature>
<dbReference type="PANTHER" id="PTHR10210:SF41">
    <property type="entry name" value="RIBOSE-PHOSPHATE PYROPHOSPHOKINASE 1, CHLOROPLASTIC"/>
    <property type="match status" value="1"/>
</dbReference>
<keyword evidence="5 12" id="KW-0547">Nucleotide-binding</keyword>
<dbReference type="FunFam" id="3.40.50.2020:FF:000001">
    <property type="entry name" value="Ribose-phosphate pyrophosphokinase"/>
    <property type="match status" value="1"/>
</dbReference>
<dbReference type="NCBIfam" id="TIGR01251">
    <property type="entry name" value="ribP_PPkin"/>
    <property type="match status" value="1"/>
</dbReference>
<feature type="binding site" evidence="12">
    <location>
        <position position="210"/>
    </location>
    <ligand>
        <name>D-ribose 5-phosphate</name>
        <dbReference type="ChEBI" id="CHEBI:78346"/>
    </ligand>
</feature>
<comment type="caution">
    <text evidence="14">The sequence shown here is derived from an EMBL/GenBank/DDBJ whole genome shotgun (WGS) entry which is preliminary data.</text>
</comment>
<dbReference type="InterPro" id="IPR000842">
    <property type="entry name" value="PRib_PP_synth_CS"/>
</dbReference>
<comment type="pathway">
    <text evidence="1 12">Metabolic intermediate biosynthesis; 5-phospho-alpha-D-ribose 1-diphosphate biosynthesis; 5-phospho-alpha-D-ribose 1-diphosphate from D-ribose 5-phosphate (route I): step 1/1.</text>
</comment>
<dbReference type="GO" id="GO:0009156">
    <property type="term" value="P:ribonucleoside monophosphate biosynthetic process"/>
    <property type="evidence" value="ECO:0007669"/>
    <property type="project" value="InterPro"/>
</dbReference>
<evidence type="ECO:0000313" key="14">
    <source>
        <dbReference type="EMBL" id="KRK38027.1"/>
    </source>
</evidence>
<dbReference type="InterPro" id="IPR029099">
    <property type="entry name" value="Pribosyltran_N"/>
</dbReference>
<dbReference type="Gene3D" id="3.40.50.2020">
    <property type="match status" value="2"/>
</dbReference>
<dbReference type="CDD" id="cd06223">
    <property type="entry name" value="PRTases_typeI"/>
    <property type="match status" value="1"/>
</dbReference>
<gene>
    <name evidence="12" type="primary">prs</name>
    <name evidence="14" type="ORF">FC62_GL000796</name>
</gene>
<keyword evidence="8 12" id="KW-0460">Magnesium</keyword>
<dbReference type="GO" id="GO:0006164">
    <property type="term" value="P:purine nucleotide biosynthetic process"/>
    <property type="evidence" value="ECO:0007669"/>
    <property type="project" value="TreeGrafter"/>
</dbReference>
<dbReference type="HAMAP" id="MF_00583_B">
    <property type="entry name" value="RibP_PPkinase_B"/>
    <property type="match status" value="1"/>
</dbReference>
<dbReference type="InterPro" id="IPR000836">
    <property type="entry name" value="PRTase_dom"/>
</dbReference>
<dbReference type="PANTHER" id="PTHR10210">
    <property type="entry name" value="RIBOSE-PHOSPHATE DIPHOSPHOKINASE FAMILY MEMBER"/>
    <property type="match status" value="1"/>
</dbReference>
<keyword evidence="3 12" id="KW-0479">Metal-binding</keyword>
<dbReference type="PROSITE" id="PS00114">
    <property type="entry name" value="PRPP_SYNTHASE"/>
    <property type="match status" value="1"/>
</dbReference>
<evidence type="ECO:0000256" key="8">
    <source>
        <dbReference type="ARBA" id="ARBA00022842"/>
    </source>
</evidence>
<dbReference type="EC" id="2.7.6.1" evidence="12"/>
<dbReference type="Proteomes" id="UP000050909">
    <property type="component" value="Unassembled WGS sequence"/>
</dbReference>
<proteinExistence type="inferred from homology"/>
<dbReference type="GO" id="GO:0000287">
    <property type="term" value="F:magnesium ion binding"/>
    <property type="evidence" value="ECO:0007669"/>
    <property type="project" value="UniProtKB-UniRule"/>
</dbReference>
<dbReference type="NCBIfam" id="NF002618">
    <property type="entry name" value="PRK02269.1"/>
    <property type="match status" value="1"/>
</dbReference>
<feature type="active site" evidence="12">
    <location>
        <position position="208"/>
    </location>
</feature>
<evidence type="ECO:0000313" key="15">
    <source>
        <dbReference type="Proteomes" id="UP000050909"/>
    </source>
</evidence>
<evidence type="ECO:0000256" key="6">
    <source>
        <dbReference type="ARBA" id="ARBA00022777"/>
    </source>
</evidence>
<comment type="function">
    <text evidence="10 12">Involved in the biosynthesis of the central metabolite phospho-alpha-D-ribosyl-1-pyrophosphate (PRPP) via the transfer of pyrophosphoryl group from ATP to 1-hydroxyl of ribose-5-phosphate (Rib-5-P).</text>
</comment>
<name>A0A0R1GUP6_9LACO</name>
<dbReference type="InterPro" id="IPR029057">
    <property type="entry name" value="PRTase-like"/>
</dbReference>
<reference evidence="14 15" key="1">
    <citation type="journal article" date="2015" name="Genome Announc.">
        <title>Expanding the biotechnology potential of lactobacilli through comparative genomics of 213 strains and associated genera.</title>
        <authorList>
            <person name="Sun Z."/>
            <person name="Harris H.M."/>
            <person name="McCann A."/>
            <person name="Guo C."/>
            <person name="Argimon S."/>
            <person name="Zhang W."/>
            <person name="Yang X."/>
            <person name="Jeffery I.B."/>
            <person name="Cooney J.C."/>
            <person name="Kagawa T.F."/>
            <person name="Liu W."/>
            <person name="Song Y."/>
            <person name="Salvetti E."/>
            <person name="Wrobel A."/>
            <person name="Rasinkangas P."/>
            <person name="Parkhill J."/>
            <person name="Rea M.C."/>
            <person name="O'Sullivan O."/>
            <person name="Ritari J."/>
            <person name="Douillard F.P."/>
            <person name="Paul Ross R."/>
            <person name="Yang R."/>
            <person name="Briner A.E."/>
            <person name="Felis G.E."/>
            <person name="de Vos W.M."/>
            <person name="Barrangou R."/>
            <person name="Klaenhammer T.R."/>
            <person name="Caufield P.W."/>
            <person name="Cui Y."/>
            <person name="Zhang H."/>
            <person name="O'Toole P.W."/>
        </authorList>
    </citation>
    <scope>NUCLEOTIDE SEQUENCE [LARGE SCALE GENOMIC DNA]</scope>
    <source>
        <strain evidence="14 15">DSM 20534</strain>
    </source>
</reference>
<dbReference type="SUPFAM" id="SSF53271">
    <property type="entry name" value="PRTase-like"/>
    <property type="match status" value="1"/>
</dbReference>
<dbReference type="GO" id="GO:0016301">
    <property type="term" value="F:kinase activity"/>
    <property type="evidence" value="ECO:0007669"/>
    <property type="project" value="UniProtKB-KW"/>
</dbReference>
<dbReference type="Pfam" id="PF13793">
    <property type="entry name" value="Pribosyltran_N"/>
    <property type="match status" value="1"/>
</dbReference>
<protein>
    <recommendedName>
        <fullName evidence="12">Ribose-phosphate pyrophosphokinase</fullName>
        <shortName evidence="12">RPPK</shortName>
        <ecNumber evidence="12">2.7.6.1</ecNumber>
    </recommendedName>
    <alternativeName>
        <fullName evidence="12">5-phospho-D-ribosyl alpha-1-diphosphate synthase</fullName>
    </alternativeName>
    <alternativeName>
        <fullName evidence="12">Phosphoribosyl diphosphate synthase</fullName>
    </alternativeName>
    <alternativeName>
        <fullName evidence="12">Phosphoribosyl pyrophosphate synthase</fullName>
        <shortName evidence="12">P-Rib-PP synthase</shortName>
        <shortName evidence="12">PRPP synthase</shortName>
        <shortName evidence="12">PRPPase</shortName>
    </alternativeName>
</protein>
<dbReference type="GO" id="GO:0002189">
    <property type="term" value="C:ribose phosphate diphosphokinase complex"/>
    <property type="evidence" value="ECO:0007669"/>
    <property type="project" value="TreeGrafter"/>
</dbReference>
<dbReference type="InterPro" id="IPR037515">
    <property type="entry name" value="Rib-P_diPkinase_bac"/>
</dbReference>
<dbReference type="GO" id="GO:0004749">
    <property type="term" value="F:ribose phosphate diphosphokinase activity"/>
    <property type="evidence" value="ECO:0007669"/>
    <property type="project" value="UniProtKB-UniRule"/>
</dbReference>
<comment type="cofactor">
    <cofactor evidence="12">
        <name>Mg(2+)</name>
        <dbReference type="ChEBI" id="CHEBI:18420"/>
    </cofactor>
    <text evidence="12">Binds 2 Mg(2+) ions per subunit.</text>
</comment>
<dbReference type="GO" id="GO:0005524">
    <property type="term" value="F:ATP binding"/>
    <property type="evidence" value="ECO:0007669"/>
    <property type="project" value="UniProtKB-KW"/>
</dbReference>
<comment type="subcellular location">
    <subcellularLocation>
        <location evidence="12">Cytoplasm</location>
    </subcellularLocation>
</comment>
<dbReference type="GO" id="GO:0005737">
    <property type="term" value="C:cytoplasm"/>
    <property type="evidence" value="ECO:0007669"/>
    <property type="project" value="UniProtKB-SubCell"/>
</dbReference>
<dbReference type="SMART" id="SM01400">
    <property type="entry name" value="Pribosyltran_N"/>
    <property type="match status" value="1"/>
</dbReference>
<evidence type="ECO:0000259" key="13">
    <source>
        <dbReference type="Pfam" id="PF13793"/>
    </source>
</evidence>
<dbReference type="Pfam" id="PF14572">
    <property type="entry name" value="Pribosyl_synth"/>
    <property type="match status" value="1"/>
</dbReference>
<evidence type="ECO:0000256" key="2">
    <source>
        <dbReference type="ARBA" id="ARBA00022679"/>
    </source>
</evidence>
<dbReference type="GO" id="GO:0006015">
    <property type="term" value="P:5-phosphoribose 1-diphosphate biosynthetic process"/>
    <property type="evidence" value="ECO:0007669"/>
    <property type="project" value="UniProtKB-UniRule"/>
</dbReference>
<comment type="subunit">
    <text evidence="12">Homohexamer.</text>
</comment>
<keyword evidence="6 12" id="KW-0418">Kinase</keyword>
<dbReference type="PATRIC" id="fig|1423722.3.peg.813"/>
<feature type="binding site" evidence="12">
    <location>
        <begin position="238"/>
        <end position="242"/>
    </location>
    <ligand>
        <name>D-ribose 5-phosphate</name>
        <dbReference type="ChEBI" id="CHEBI:78346"/>
    </ligand>
</feature>
<evidence type="ECO:0000256" key="12">
    <source>
        <dbReference type="HAMAP-Rule" id="MF_00583"/>
    </source>
</evidence>
<comment type="catalytic activity">
    <reaction evidence="9 12">
        <text>D-ribose 5-phosphate + ATP = 5-phospho-alpha-D-ribose 1-diphosphate + AMP + H(+)</text>
        <dbReference type="Rhea" id="RHEA:15609"/>
        <dbReference type="ChEBI" id="CHEBI:15378"/>
        <dbReference type="ChEBI" id="CHEBI:30616"/>
        <dbReference type="ChEBI" id="CHEBI:58017"/>
        <dbReference type="ChEBI" id="CHEBI:78346"/>
        <dbReference type="ChEBI" id="CHEBI:456215"/>
        <dbReference type="EC" id="2.7.6.1"/>
    </reaction>
</comment>
<evidence type="ECO:0000256" key="5">
    <source>
        <dbReference type="ARBA" id="ARBA00022741"/>
    </source>
</evidence>
<dbReference type="UniPathway" id="UPA00087">
    <property type="reaction ID" value="UER00172"/>
</dbReference>
<evidence type="ECO:0000256" key="4">
    <source>
        <dbReference type="ARBA" id="ARBA00022727"/>
    </source>
</evidence>
<evidence type="ECO:0000256" key="7">
    <source>
        <dbReference type="ARBA" id="ARBA00022840"/>
    </source>
</evidence>
<keyword evidence="4 12" id="KW-0545">Nucleotide biosynthesis</keyword>
<evidence type="ECO:0000256" key="3">
    <source>
        <dbReference type="ARBA" id="ARBA00022723"/>
    </source>
</evidence>
<evidence type="ECO:0000256" key="11">
    <source>
        <dbReference type="ARBA" id="ARBA00061444"/>
    </source>
</evidence>
<dbReference type="InterPro" id="IPR005946">
    <property type="entry name" value="Rib-P_diPkinase"/>
</dbReference>
<evidence type="ECO:0000256" key="10">
    <source>
        <dbReference type="ARBA" id="ARBA00054914"/>
    </source>
</evidence>